<dbReference type="GO" id="GO:0007165">
    <property type="term" value="P:signal transduction"/>
    <property type="evidence" value="ECO:0007669"/>
    <property type="project" value="TreeGrafter"/>
</dbReference>
<evidence type="ECO:0000256" key="6">
    <source>
        <dbReference type="ARBA" id="ARBA00022842"/>
    </source>
</evidence>
<feature type="binding site" evidence="7">
    <location>
        <position position="224"/>
    </location>
    <ligand>
        <name>Mg(2+)</name>
        <dbReference type="ChEBI" id="CHEBI:18420"/>
        <label>1</label>
        <note>catalytic</note>
    </ligand>
</feature>
<dbReference type="RefSeq" id="WP_167209413.1">
    <property type="nucleotide sequence ID" value="NZ_JAASRO010000001.1"/>
</dbReference>
<proteinExistence type="inferred from homology"/>
<dbReference type="AlphaFoldDB" id="A0A7X5VC68"/>
<evidence type="ECO:0000256" key="4">
    <source>
        <dbReference type="ARBA" id="ARBA00022723"/>
    </source>
</evidence>
<comment type="similarity">
    <text evidence="3 8">Belongs to the inositol monophosphatase superfamily.</text>
</comment>
<name>A0A7X5VC68_9ACTN</name>
<comment type="catalytic activity">
    <reaction evidence="1 8">
        <text>a myo-inositol phosphate + H2O = myo-inositol + phosphate</text>
        <dbReference type="Rhea" id="RHEA:24056"/>
        <dbReference type="ChEBI" id="CHEBI:15377"/>
        <dbReference type="ChEBI" id="CHEBI:17268"/>
        <dbReference type="ChEBI" id="CHEBI:43474"/>
        <dbReference type="ChEBI" id="CHEBI:84139"/>
        <dbReference type="EC" id="3.1.3.25"/>
    </reaction>
</comment>
<dbReference type="EC" id="3.1.3.25" evidence="8"/>
<keyword evidence="10" id="KW-1185">Reference proteome</keyword>
<comment type="cofactor">
    <cofactor evidence="2 7 8">
        <name>Mg(2+)</name>
        <dbReference type="ChEBI" id="CHEBI:18420"/>
    </cofactor>
</comment>
<dbReference type="Proteomes" id="UP000555407">
    <property type="component" value="Unassembled WGS sequence"/>
</dbReference>
<reference evidence="9 10" key="1">
    <citation type="submission" date="2020-03" db="EMBL/GenBank/DDBJ databases">
        <title>Sequencing the genomes of 1000 actinobacteria strains.</title>
        <authorList>
            <person name="Klenk H.-P."/>
        </authorList>
    </citation>
    <scope>NUCLEOTIDE SEQUENCE [LARGE SCALE GENOMIC DNA]</scope>
    <source>
        <strain evidence="9 10">DSM 45490</strain>
    </source>
</reference>
<dbReference type="CDD" id="cd01639">
    <property type="entry name" value="IMPase"/>
    <property type="match status" value="1"/>
</dbReference>
<dbReference type="PRINTS" id="PR00377">
    <property type="entry name" value="IMPHPHTASES"/>
</dbReference>
<evidence type="ECO:0000256" key="7">
    <source>
        <dbReference type="PIRSR" id="PIRSR600760-2"/>
    </source>
</evidence>
<dbReference type="InterPro" id="IPR020550">
    <property type="entry name" value="Inositol_monophosphatase_CS"/>
</dbReference>
<dbReference type="EMBL" id="JAASRO010000001">
    <property type="protein sequence ID" value="NIK58541.1"/>
    <property type="molecule type" value="Genomic_DNA"/>
</dbReference>
<dbReference type="InterPro" id="IPR033942">
    <property type="entry name" value="IMPase"/>
</dbReference>
<feature type="binding site" evidence="7">
    <location>
        <position position="95"/>
    </location>
    <ligand>
        <name>Mg(2+)</name>
        <dbReference type="ChEBI" id="CHEBI:18420"/>
        <label>1</label>
        <note>catalytic</note>
    </ligand>
</feature>
<dbReference type="PANTHER" id="PTHR20854:SF4">
    <property type="entry name" value="INOSITOL-1-MONOPHOSPHATASE-RELATED"/>
    <property type="match status" value="1"/>
</dbReference>
<keyword evidence="4 7" id="KW-0479">Metal-binding</keyword>
<comment type="caution">
    <text evidence="9">The sequence shown here is derived from an EMBL/GenBank/DDBJ whole genome shotgun (WGS) entry which is preliminary data.</text>
</comment>
<feature type="binding site" evidence="7">
    <location>
        <position position="79"/>
    </location>
    <ligand>
        <name>Mg(2+)</name>
        <dbReference type="ChEBI" id="CHEBI:18420"/>
        <label>1</label>
        <note>catalytic</note>
    </ligand>
</feature>
<keyword evidence="6 7" id="KW-0460">Magnesium</keyword>
<organism evidence="9 10">
    <name type="scientific">Kribbella shirazensis</name>
    <dbReference type="NCBI Taxonomy" id="1105143"/>
    <lineage>
        <taxon>Bacteria</taxon>
        <taxon>Bacillati</taxon>
        <taxon>Actinomycetota</taxon>
        <taxon>Actinomycetes</taxon>
        <taxon>Propionibacteriales</taxon>
        <taxon>Kribbellaceae</taxon>
        <taxon>Kribbella</taxon>
    </lineage>
</organism>
<dbReference type="Gene3D" id="3.30.540.10">
    <property type="entry name" value="Fructose-1,6-Bisphosphatase, subunit A, domain 1"/>
    <property type="match status" value="1"/>
</dbReference>
<sequence>MTTTAGSHDRAASARHLLDVATEAVQLVADDLRAAFRTRVDVEYKRDRHDPVTEHDQRAERAIAELLTAKVSGSSVVGEEGGARSGPGDVTWYVDPIDGTANFAHGLAFFCTSVGAVVDGEVVAGAILDPVADQLFTADLTGAWRNGQPLRSRGVVDEADALLITSYPNARALEPDRTAALDRFGRLVTDYGTVRRPGSAALSLCHVAAGWADAALGTSVSAWDVCAGQLVVRQAGGIYQAFGGDGWDQPGYVAHTSDLRAAALHRFVAHWPAEVTR</sequence>
<dbReference type="InterPro" id="IPR020583">
    <property type="entry name" value="Inositol_monoP_metal-BS"/>
</dbReference>
<feature type="binding site" evidence="7">
    <location>
        <position position="98"/>
    </location>
    <ligand>
        <name>Mg(2+)</name>
        <dbReference type="ChEBI" id="CHEBI:18420"/>
        <label>1</label>
        <note>catalytic</note>
    </ligand>
</feature>
<evidence type="ECO:0000256" key="2">
    <source>
        <dbReference type="ARBA" id="ARBA00001946"/>
    </source>
</evidence>
<dbReference type="GO" id="GO:0046872">
    <property type="term" value="F:metal ion binding"/>
    <property type="evidence" value="ECO:0007669"/>
    <property type="project" value="UniProtKB-KW"/>
</dbReference>
<dbReference type="InterPro" id="IPR000760">
    <property type="entry name" value="Inositol_monophosphatase-like"/>
</dbReference>
<dbReference type="GO" id="GO:0008934">
    <property type="term" value="F:inositol monophosphate 1-phosphatase activity"/>
    <property type="evidence" value="ECO:0007669"/>
    <property type="project" value="InterPro"/>
</dbReference>
<dbReference type="SUPFAM" id="SSF56655">
    <property type="entry name" value="Carbohydrate phosphatase"/>
    <property type="match status" value="1"/>
</dbReference>
<evidence type="ECO:0000256" key="5">
    <source>
        <dbReference type="ARBA" id="ARBA00022801"/>
    </source>
</evidence>
<accession>A0A7X5VC68</accession>
<evidence type="ECO:0000313" key="10">
    <source>
        <dbReference type="Proteomes" id="UP000555407"/>
    </source>
</evidence>
<dbReference type="GO" id="GO:0006020">
    <property type="term" value="P:inositol metabolic process"/>
    <property type="evidence" value="ECO:0007669"/>
    <property type="project" value="TreeGrafter"/>
</dbReference>
<protein>
    <recommendedName>
        <fullName evidence="8">Inositol-1-monophosphatase</fullName>
        <ecNumber evidence="8">3.1.3.25</ecNumber>
    </recommendedName>
</protein>
<keyword evidence="5 8" id="KW-0378">Hydrolase</keyword>
<evidence type="ECO:0000256" key="8">
    <source>
        <dbReference type="RuleBase" id="RU364068"/>
    </source>
</evidence>
<evidence type="ECO:0000256" key="3">
    <source>
        <dbReference type="ARBA" id="ARBA00009759"/>
    </source>
</evidence>
<feature type="binding site" evidence="7">
    <location>
        <position position="97"/>
    </location>
    <ligand>
        <name>Mg(2+)</name>
        <dbReference type="ChEBI" id="CHEBI:18420"/>
        <label>1</label>
        <note>catalytic</note>
    </ligand>
</feature>
<dbReference type="PROSITE" id="PS00630">
    <property type="entry name" value="IMP_2"/>
    <property type="match status" value="1"/>
</dbReference>
<dbReference type="PROSITE" id="PS00629">
    <property type="entry name" value="IMP_1"/>
    <property type="match status" value="1"/>
</dbReference>
<dbReference type="GO" id="GO:0046854">
    <property type="term" value="P:phosphatidylinositol phosphate biosynthetic process"/>
    <property type="evidence" value="ECO:0007669"/>
    <property type="project" value="InterPro"/>
</dbReference>
<evidence type="ECO:0000313" key="9">
    <source>
        <dbReference type="EMBL" id="NIK58541.1"/>
    </source>
</evidence>
<evidence type="ECO:0000256" key="1">
    <source>
        <dbReference type="ARBA" id="ARBA00001033"/>
    </source>
</evidence>
<dbReference type="Gene3D" id="3.40.190.80">
    <property type="match status" value="1"/>
</dbReference>
<gene>
    <name evidence="9" type="ORF">BJY22_004258</name>
</gene>
<dbReference type="PANTHER" id="PTHR20854">
    <property type="entry name" value="INOSITOL MONOPHOSPHATASE"/>
    <property type="match status" value="1"/>
</dbReference>
<dbReference type="Pfam" id="PF00459">
    <property type="entry name" value="Inositol_P"/>
    <property type="match status" value="1"/>
</dbReference>